<dbReference type="AlphaFoldDB" id="A0A848LAI0"/>
<reference evidence="5 6" key="1">
    <citation type="submission" date="2020-04" db="EMBL/GenBank/DDBJ databases">
        <title>Draft genome of Pyxidicoccus fallax type strain.</title>
        <authorList>
            <person name="Whitworth D.E."/>
        </authorList>
    </citation>
    <scope>NUCLEOTIDE SEQUENCE [LARGE SCALE GENOMIC DNA]</scope>
    <source>
        <strain evidence="5 6">DSM 14698</strain>
    </source>
</reference>
<feature type="region of interest" description="Disordered" evidence="1">
    <location>
        <begin position="209"/>
        <end position="229"/>
    </location>
</feature>
<keyword evidence="2" id="KW-0732">Signal</keyword>
<feature type="signal peptide" evidence="2">
    <location>
        <begin position="1"/>
        <end position="22"/>
    </location>
</feature>
<dbReference type="Pfam" id="PF12450">
    <property type="entry name" value="vWF_A"/>
    <property type="match status" value="1"/>
</dbReference>
<feature type="chain" id="PRO_5032666840" evidence="2">
    <location>
        <begin position="23"/>
        <end position="498"/>
    </location>
</feature>
<evidence type="ECO:0000313" key="6">
    <source>
        <dbReference type="Proteomes" id="UP000518300"/>
    </source>
</evidence>
<dbReference type="Proteomes" id="UP000518300">
    <property type="component" value="Unassembled WGS sequence"/>
</dbReference>
<evidence type="ECO:0000313" key="5">
    <source>
        <dbReference type="EMBL" id="NMO15262.1"/>
    </source>
</evidence>
<proteinExistence type="predicted"/>
<dbReference type="GO" id="GO:0030246">
    <property type="term" value="F:carbohydrate binding"/>
    <property type="evidence" value="ECO:0007669"/>
    <property type="project" value="InterPro"/>
</dbReference>
<dbReference type="RefSeq" id="WP_169344555.1">
    <property type="nucleotide sequence ID" value="NZ_JABBJJ010000035.1"/>
</dbReference>
<comment type="caution">
    <text evidence="5">The sequence shown here is derived from an EMBL/GenBank/DDBJ whole genome shotgun (WGS) entry which is preliminary data.</text>
</comment>
<evidence type="ECO:0000259" key="4">
    <source>
        <dbReference type="Pfam" id="PF12450"/>
    </source>
</evidence>
<dbReference type="SUPFAM" id="SSF49452">
    <property type="entry name" value="Starch-binding domain-like"/>
    <property type="match status" value="1"/>
</dbReference>
<organism evidence="5 6">
    <name type="scientific">Pyxidicoccus fallax</name>
    <dbReference type="NCBI Taxonomy" id="394095"/>
    <lineage>
        <taxon>Bacteria</taxon>
        <taxon>Pseudomonadati</taxon>
        <taxon>Myxococcota</taxon>
        <taxon>Myxococcia</taxon>
        <taxon>Myxococcales</taxon>
        <taxon>Cystobacterineae</taxon>
        <taxon>Myxococcaceae</taxon>
        <taxon>Pyxidicoccus</taxon>
    </lineage>
</organism>
<evidence type="ECO:0000259" key="3">
    <source>
        <dbReference type="Pfam" id="PF12034"/>
    </source>
</evidence>
<evidence type="ECO:0000256" key="2">
    <source>
        <dbReference type="SAM" id="SignalP"/>
    </source>
</evidence>
<dbReference type="InterPro" id="IPR022156">
    <property type="entry name" value="Uncharacterised_YfbK_N"/>
</dbReference>
<dbReference type="Pfam" id="PF13620">
    <property type="entry name" value="CarboxypepD_reg"/>
    <property type="match status" value="1"/>
</dbReference>
<keyword evidence="6" id="KW-1185">Reference proteome</keyword>
<gene>
    <name evidence="5" type="ORF">HG543_10405</name>
</gene>
<feature type="domain" description="Uncharacterized protein YfbK C-terminal" evidence="3">
    <location>
        <begin position="318"/>
        <end position="377"/>
    </location>
</feature>
<protein>
    <submittedName>
        <fullName evidence="5">DUF3520 domain-containing protein</fullName>
    </submittedName>
</protein>
<feature type="domain" description="Uncharacterised protein YfbK N-terminal" evidence="4">
    <location>
        <begin position="227"/>
        <end position="308"/>
    </location>
</feature>
<dbReference type="Gene3D" id="2.60.40.1120">
    <property type="entry name" value="Carboxypeptidase-like, regulatory domain"/>
    <property type="match status" value="1"/>
</dbReference>
<dbReference type="EMBL" id="JABBJJ010000035">
    <property type="protein sequence ID" value="NMO15262.1"/>
    <property type="molecule type" value="Genomic_DNA"/>
</dbReference>
<accession>A0A848LAI0</accession>
<name>A0A848LAI0_9BACT</name>
<dbReference type="InterPro" id="IPR013784">
    <property type="entry name" value="Carb-bd-like_fold"/>
</dbReference>
<sequence length="498" mass="54470">MKPAFSRALCGLLLLLCAPALAQSGTIIGTVINVADTKPVADVRVTATSPALKTEQVAVTDAQGNYRIPQLPPGLYALRFEKESFRPYTRTDIQLRPGRTIRQHVELLPESYVPGPEVARPPTIDKGTPPCCYDLERGITVQGPVNPEGTARSSFQPLAPLAPPLRAEADGVARYMPYVAPGTGRELAPAWTLPHMSVLPDGATQYLYRNSDDAPGTRTHSPASDGVNPTIDTEEDRFSVFFVAVDTAPYAMARDYLERDVLPDERTVWAESFINAFDYGGTGDVNGPFTIDVEGFPSPSRKGYHVVRITLKTREALSDVGAQVEFDRQAIARYRLVGYERASPAPESLDEDDEPKVPMVAGASVTAIYEVKVIGPAIAFGTLRIHYEQGPSGSWRRVQKLLPSSLLRSSYARAAPATRLAYVAAAFAEKLRGSFWTRSLDWARLHSLWEDVGEPFRNRADVVTLGALIRKAQALDTRKDRFAPGTAMDLDNVPDTTD</sequence>
<dbReference type="InterPro" id="IPR021908">
    <property type="entry name" value="YfbK_C"/>
</dbReference>
<dbReference type="Pfam" id="PF12034">
    <property type="entry name" value="YfbK_C"/>
    <property type="match status" value="1"/>
</dbReference>
<evidence type="ECO:0000256" key="1">
    <source>
        <dbReference type="SAM" id="MobiDB-lite"/>
    </source>
</evidence>